<evidence type="ECO:0000256" key="15">
    <source>
        <dbReference type="ARBA" id="ARBA00044770"/>
    </source>
</evidence>
<keyword evidence="20" id="KW-0131">Cell cycle</keyword>
<dbReference type="GO" id="GO:0005886">
    <property type="term" value="C:plasma membrane"/>
    <property type="evidence" value="ECO:0007669"/>
    <property type="project" value="TreeGrafter"/>
</dbReference>
<dbReference type="PROSITE" id="PS00428">
    <property type="entry name" value="FTSW_RODA_SPOVE"/>
    <property type="match status" value="1"/>
</dbReference>
<keyword evidence="20" id="KW-0132">Cell division</keyword>
<dbReference type="GO" id="GO:0009252">
    <property type="term" value="P:peptidoglycan biosynthetic process"/>
    <property type="evidence" value="ECO:0007669"/>
    <property type="project" value="UniProtKB-KW"/>
</dbReference>
<dbReference type="AlphaFoldDB" id="A0A1I2EA37"/>
<evidence type="ECO:0000256" key="7">
    <source>
        <dbReference type="ARBA" id="ARBA00022984"/>
    </source>
</evidence>
<comment type="similarity">
    <text evidence="12">Belongs to the SEDS family. FtsW subfamily.</text>
</comment>
<evidence type="ECO:0000256" key="16">
    <source>
        <dbReference type="ARBA" id="ARBA00049902"/>
    </source>
</evidence>
<evidence type="ECO:0000256" key="14">
    <source>
        <dbReference type="ARBA" id="ARBA00041418"/>
    </source>
</evidence>
<gene>
    <name evidence="20" type="ORF">SAMN04488035_0961</name>
</gene>
<dbReference type="GO" id="GO:0008955">
    <property type="term" value="F:peptidoglycan glycosyltransferase activity"/>
    <property type="evidence" value="ECO:0007669"/>
    <property type="project" value="UniProtKB-EC"/>
</dbReference>
<feature type="compositionally biased region" description="Basic residues" evidence="18">
    <location>
        <begin position="395"/>
        <end position="405"/>
    </location>
</feature>
<keyword evidence="9 19" id="KW-0472">Membrane</keyword>
<dbReference type="GO" id="GO:0015648">
    <property type="term" value="F:lipid-linked peptidoglycan transporter activity"/>
    <property type="evidence" value="ECO:0007669"/>
    <property type="project" value="TreeGrafter"/>
</dbReference>
<feature type="transmembrane region" description="Helical" evidence="19">
    <location>
        <begin position="285"/>
        <end position="303"/>
    </location>
</feature>
<dbReference type="EC" id="2.4.99.28" evidence="15"/>
<dbReference type="STRING" id="285351.SAMN04488035_0961"/>
<comment type="pathway">
    <text evidence="2">Cell wall biogenesis; peptidoglycan biosynthesis.</text>
</comment>
<evidence type="ECO:0000256" key="3">
    <source>
        <dbReference type="ARBA" id="ARBA00022676"/>
    </source>
</evidence>
<dbReference type="GO" id="GO:0008360">
    <property type="term" value="P:regulation of cell shape"/>
    <property type="evidence" value="ECO:0007669"/>
    <property type="project" value="UniProtKB-KW"/>
</dbReference>
<comment type="subcellular location">
    <subcellularLocation>
        <location evidence="1">Membrane</location>
        <topology evidence="1">Multi-pass membrane protein</topology>
    </subcellularLocation>
</comment>
<keyword evidence="7" id="KW-0573">Peptidoglycan synthesis</keyword>
<comment type="function">
    <text evidence="17">Peptidoglycan polymerase that is essential for cell division.</text>
</comment>
<evidence type="ECO:0000256" key="6">
    <source>
        <dbReference type="ARBA" id="ARBA00022960"/>
    </source>
</evidence>
<evidence type="ECO:0000256" key="5">
    <source>
        <dbReference type="ARBA" id="ARBA00022692"/>
    </source>
</evidence>
<feature type="transmembrane region" description="Helical" evidence="19">
    <location>
        <begin position="84"/>
        <end position="103"/>
    </location>
</feature>
<evidence type="ECO:0000256" key="2">
    <source>
        <dbReference type="ARBA" id="ARBA00004752"/>
    </source>
</evidence>
<dbReference type="GO" id="GO:0032153">
    <property type="term" value="C:cell division site"/>
    <property type="evidence" value="ECO:0007669"/>
    <property type="project" value="TreeGrafter"/>
</dbReference>
<feature type="transmembrane region" description="Helical" evidence="19">
    <location>
        <begin position="315"/>
        <end position="339"/>
    </location>
</feature>
<dbReference type="Pfam" id="PF01098">
    <property type="entry name" value="FTSW_RODA_SPOVE"/>
    <property type="match status" value="1"/>
</dbReference>
<dbReference type="OrthoDB" id="9768187at2"/>
<keyword evidence="6" id="KW-0133">Cell shape</keyword>
<evidence type="ECO:0000256" key="12">
    <source>
        <dbReference type="ARBA" id="ARBA00038053"/>
    </source>
</evidence>
<keyword evidence="5 19" id="KW-0812">Transmembrane</keyword>
<evidence type="ECO:0000256" key="13">
    <source>
        <dbReference type="ARBA" id="ARBA00041185"/>
    </source>
</evidence>
<keyword evidence="3" id="KW-0328">Glycosyltransferase</keyword>
<evidence type="ECO:0000256" key="19">
    <source>
        <dbReference type="SAM" id="Phobius"/>
    </source>
</evidence>
<evidence type="ECO:0000256" key="8">
    <source>
        <dbReference type="ARBA" id="ARBA00022989"/>
    </source>
</evidence>
<evidence type="ECO:0000256" key="11">
    <source>
        <dbReference type="ARBA" id="ARBA00033270"/>
    </source>
</evidence>
<feature type="transmembrane region" description="Helical" evidence="19">
    <location>
        <begin position="15"/>
        <end position="39"/>
    </location>
</feature>
<evidence type="ECO:0000313" key="21">
    <source>
        <dbReference type="Proteomes" id="UP000198520"/>
    </source>
</evidence>
<accession>A0A1I2EA37</accession>
<keyword evidence="4" id="KW-0808">Transferase</keyword>
<feature type="transmembrane region" description="Helical" evidence="19">
    <location>
        <begin position="60"/>
        <end position="78"/>
    </location>
</feature>
<proteinExistence type="inferred from homology"/>
<dbReference type="Proteomes" id="UP000198520">
    <property type="component" value="Unassembled WGS sequence"/>
</dbReference>
<organism evidence="20 21">
    <name type="scientific">Flavimobilis marinus</name>
    <dbReference type="NCBI Taxonomy" id="285351"/>
    <lineage>
        <taxon>Bacteria</taxon>
        <taxon>Bacillati</taxon>
        <taxon>Actinomycetota</taxon>
        <taxon>Actinomycetes</taxon>
        <taxon>Micrococcales</taxon>
        <taxon>Jonesiaceae</taxon>
        <taxon>Flavimobilis</taxon>
    </lineage>
</organism>
<feature type="transmembrane region" description="Helical" evidence="19">
    <location>
        <begin position="147"/>
        <end position="165"/>
    </location>
</feature>
<dbReference type="EMBL" id="FONZ01000001">
    <property type="protein sequence ID" value="SFE89547.1"/>
    <property type="molecule type" value="Genomic_DNA"/>
</dbReference>
<evidence type="ECO:0000256" key="17">
    <source>
        <dbReference type="ARBA" id="ARBA00049966"/>
    </source>
</evidence>
<evidence type="ECO:0000256" key="10">
    <source>
        <dbReference type="ARBA" id="ARBA00032370"/>
    </source>
</evidence>
<protein>
    <recommendedName>
        <fullName evidence="13">Probable peptidoglycan glycosyltransferase FtsW</fullName>
        <ecNumber evidence="15">2.4.99.28</ecNumber>
    </recommendedName>
    <alternativeName>
        <fullName evidence="14">Cell division protein FtsW</fullName>
    </alternativeName>
    <alternativeName>
        <fullName evidence="11">Cell wall polymerase</fullName>
    </alternativeName>
    <alternativeName>
        <fullName evidence="10">Peptidoglycan polymerase</fullName>
    </alternativeName>
</protein>
<dbReference type="PANTHER" id="PTHR30474">
    <property type="entry name" value="CELL CYCLE PROTEIN"/>
    <property type="match status" value="1"/>
</dbReference>
<sequence length="427" mass="44453">MSRKSWLGQWNSPVASYYLILSVTALLTAIGLAMVLSASSVRALNMGDSPYSIFLGQARFALLGAVALCVTALVPVRFYRKGAWFILAGAMGLQLLIFSPLALSAGGNTNWVNLGFTAAQPSEVVKLGLAIWLGAVLARKQALIGQWTHALIPAVPVAAVAVGLVLGGHDLGTAIILMMIVAGALWVAGVPGRLFAIGGSVAAIGMVALAQTDNRAKRIAAWLGENCDEQAACYQTKHGLWALGTGGWGGVGLGAGREKWLYLPEAHNDFIFAVVGEELGLQGTLLMLVLFGVLGAAMTRVVLRHPDPFVKITTAAIAAWIIGQALVNVAVVIGLLPVIGVPLPLVSAGGSALIMTMAAIGVVVAFARDEPEARAALAARPRTVRRSIAVVARGGARRLGRRGRARPSERTSSGSVPSVRSERVSRG</sequence>
<evidence type="ECO:0000256" key="1">
    <source>
        <dbReference type="ARBA" id="ARBA00004141"/>
    </source>
</evidence>
<dbReference type="RefSeq" id="WP_093375484.1">
    <property type="nucleotide sequence ID" value="NZ_BNAN01000001.1"/>
</dbReference>
<evidence type="ECO:0000256" key="18">
    <source>
        <dbReference type="SAM" id="MobiDB-lite"/>
    </source>
</evidence>
<dbReference type="PANTHER" id="PTHR30474:SF2">
    <property type="entry name" value="PEPTIDOGLYCAN GLYCOSYLTRANSFERASE FTSW-RELATED"/>
    <property type="match status" value="1"/>
</dbReference>
<reference evidence="21" key="1">
    <citation type="submission" date="2016-10" db="EMBL/GenBank/DDBJ databases">
        <authorList>
            <person name="Varghese N."/>
            <person name="Submissions S."/>
        </authorList>
    </citation>
    <scope>NUCLEOTIDE SEQUENCE [LARGE SCALE GENOMIC DNA]</scope>
    <source>
        <strain evidence="21">DSM 19083</strain>
    </source>
</reference>
<dbReference type="InterPro" id="IPR018365">
    <property type="entry name" value="Cell_cycle_FtsW-rel_CS"/>
</dbReference>
<feature type="transmembrane region" description="Helical" evidence="19">
    <location>
        <begin position="171"/>
        <end position="187"/>
    </location>
</feature>
<keyword evidence="21" id="KW-1185">Reference proteome</keyword>
<comment type="catalytic activity">
    <reaction evidence="16">
        <text>[GlcNAc-(1-&gt;4)-Mur2Ac(oyl-L-Ala-gamma-D-Glu-L-Lys-D-Ala-D-Ala)](n)-di-trans,octa-cis-undecaprenyl diphosphate + beta-D-GlcNAc-(1-&gt;4)-Mur2Ac(oyl-L-Ala-gamma-D-Glu-L-Lys-D-Ala-D-Ala)-di-trans,octa-cis-undecaprenyl diphosphate = [GlcNAc-(1-&gt;4)-Mur2Ac(oyl-L-Ala-gamma-D-Glu-L-Lys-D-Ala-D-Ala)](n+1)-di-trans,octa-cis-undecaprenyl diphosphate + di-trans,octa-cis-undecaprenyl diphosphate + H(+)</text>
        <dbReference type="Rhea" id="RHEA:23708"/>
        <dbReference type="Rhea" id="RHEA-COMP:9602"/>
        <dbReference type="Rhea" id="RHEA-COMP:9603"/>
        <dbReference type="ChEBI" id="CHEBI:15378"/>
        <dbReference type="ChEBI" id="CHEBI:58405"/>
        <dbReference type="ChEBI" id="CHEBI:60033"/>
        <dbReference type="ChEBI" id="CHEBI:78435"/>
        <dbReference type="EC" id="2.4.99.28"/>
    </reaction>
</comment>
<evidence type="ECO:0000256" key="4">
    <source>
        <dbReference type="ARBA" id="ARBA00022679"/>
    </source>
</evidence>
<keyword evidence="8 19" id="KW-1133">Transmembrane helix</keyword>
<feature type="region of interest" description="Disordered" evidence="18">
    <location>
        <begin position="395"/>
        <end position="427"/>
    </location>
</feature>
<evidence type="ECO:0000313" key="20">
    <source>
        <dbReference type="EMBL" id="SFE89547.1"/>
    </source>
</evidence>
<dbReference type="GO" id="GO:0051301">
    <property type="term" value="P:cell division"/>
    <property type="evidence" value="ECO:0007669"/>
    <property type="project" value="UniProtKB-KW"/>
</dbReference>
<dbReference type="InterPro" id="IPR001182">
    <property type="entry name" value="FtsW/RodA"/>
</dbReference>
<evidence type="ECO:0000256" key="9">
    <source>
        <dbReference type="ARBA" id="ARBA00023136"/>
    </source>
</evidence>
<feature type="transmembrane region" description="Helical" evidence="19">
    <location>
        <begin position="345"/>
        <end position="367"/>
    </location>
</feature>
<name>A0A1I2EA37_9MICO</name>